<keyword evidence="4" id="KW-0812">Transmembrane</keyword>
<keyword evidence="3" id="KW-0808">Transferase</keyword>
<dbReference type="InterPro" id="IPR007657">
    <property type="entry name" value="Glycosyltransferase_61"/>
</dbReference>
<gene>
    <name evidence="9" type="ORF">NK662_07310</name>
</gene>
<accession>A0AA42BQD9</accession>
<dbReference type="Pfam" id="PF04577">
    <property type="entry name" value="Glyco_transf_61"/>
    <property type="match status" value="1"/>
</dbReference>
<evidence type="ECO:0000259" key="8">
    <source>
        <dbReference type="Pfam" id="PF04577"/>
    </source>
</evidence>
<dbReference type="EMBL" id="JANCLT010000003">
    <property type="protein sequence ID" value="MCP8968349.1"/>
    <property type="molecule type" value="Genomic_DNA"/>
</dbReference>
<keyword evidence="7" id="KW-0325">Glycoprotein</keyword>
<evidence type="ECO:0000313" key="10">
    <source>
        <dbReference type="Proteomes" id="UP001156102"/>
    </source>
</evidence>
<dbReference type="AlphaFoldDB" id="A0AA42BQD9"/>
<evidence type="ECO:0000256" key="1">
    <source>
        <dbReference type="ARBA" id="ARBA00004167"/>
    </source>
</evidence>
<name>A0AA42BQD9_9BACI</name>
<dbReference type="PANTHER" id="PTHR20961">
    <property type="entry name" value="GLYCOSYLTRANSFERASE"/>
    <property type="match status" value="1"/>
</dbReference>
<sequence length="368" mass="41865">MHKSNKPIRIYNTVEQWMQAALNKPGSQDACTYFSLEEGTLHTSPKSVYHTICRQFADEQYRVCPPASLTMLHNGRCLGRYGTAITASNDLIFELSYEYFVENGHHSIFDIEKVPPLHKYYGNAAVLTFSMAHGYYHWMFDVLARLRLLELSGVRYDKIVLNVDQSLPFQAETLQLMNIGQEKIIYAGPHTHIEARALLIPSLTGYTGRPPKWACQYLREALLPYGTPYGGHERIYISRKHAQHRHVGNEGEVEALLKRFAFQTVYLEDMSLQEQIGLFSKARFIVAPHGAGLANLLFAPEGAKVLEFFAPSYVNVVYWVLCNHLNLEYYYLLGEGDRSVTYADGSNRGENLIMNISELEATLLQAEL</sequence>
<dbReference type="PANTHER" id="PTHR20961:SF38">
    <property type="entry name" value="PROTEIN O-LINKED-MANNOSE BETA-1,4-N-ACETYLGLUCOSAMINYLTRANSFERASE 2"/>
    <property type="match status" value="1"/>
</dbReference>
<dbReference type="RefSeq" id="WP_254758263.1">
    <property type="nucleotide sequence ID" value="NZ_JANCLT010000003.1"/>
</dbReference>
<dbReference type="GO" id="GO:0016020">
    <property type="term" value="C:membrane"/>
    <property type="evidence" value="ECO:0007669"/>
    <property type="project" value="UniProtKB-SubCell"/>
</dbReference>
<evidence type="ECO:0000256" key="3">
    <source>
        <dbReference type="ARBA" id="ARBA00022679"/>
    </source>
</evidence>
<keyword evidence="6" id="KW-0472">Membrane</keyword>
<evidence type="ECO:0000256" key="7">
    <source>
        <dbReference type="ARBA" id="ARBA00023180"/>
    </source>
</evidence>
<dbReference type="GO" id="GO:0016757">
    <property type="term" value="F:glycosyltransferase activity"/>
    <property type="evidence" value="ECO:0007669"/>
    <property type="project" value="UniProtKB-KW"/>
</dbReference>
<comment type="caution">
    <text evidence="9">The sequence shown here is derived from an EMBL/GenBank/DDBJ whole genome shotgun (WGS) entry which is preliminary data.</text>
</comment>
<evidence type="ECO:0000256" key="5">
    <source>
        <dbReference type="ARBA" id="ARBA00022989"/>
    </source>
</evidence>
<evidence type="ECO:0000256" key="6">
    <source>
        <dbReference type="ARBA" id="ARBA00023136"/>
    </source>
</evidence>
<dbReference type="Proteomes" id="UP001156102">
    <property type="component" value="Unassembled WGS sequence"/>
</dbReference>
<organism evidence="9 10">
    <name type="scientific">Ectobacillus ponti</name>
    <dbReference type="NCBI Taxonomy" id="2961894"/>
    <lineage>
        <taxon>Bacteria</taxon>
        <taxon>Bacillati</taxon>
        <taxon>Bacillota</taxon>
        <taxon>Bacilli</taxon>
        <taxon>Bacillales</taxon>
        <taxon>Bacillaceae</taxon>
        <taxon>Ectobacillus</taxon>
    </lineage>
</organism>
<keyword evidence="5" id="KW-1133">Transmembrane helix</keyword>
<keyword evidence="2" id="KW-0328">Glycosyltransferase</keyword>
<reference evidence="9" key="1">
    <citation type="submission" date="2022-07" db="EMBL/GenBank/DDBJ databases">
        <authorList>
            <person name="Li W.-J."/>
            <person name="Deng Q.-Q."/>
        </authorList>
    </citation>
    <scope>NUCLEOTIDE SEQUENCE</scope>
    <source>
        <strain evidence="9">SYSU M60031</strain>
    </source>
</reference>
<keyword evidence="10" id="KW-1185">Reference proteome</keyword>
<evidence type="ECO:0000256" key="4">
    <source>
        <dbReference type="ARBA" id="ARBA00022692"/>
    </source>
</evidence>
<protein>
    <submittedName>
        <fullName evidence="9">Glycosyltransferase family 61 protein</fullName>
    </submittedName>
</protein>
<dbReference type="InterPro" id="IPR049625">
    <property type="entry name" value="Glyco_transf_61_cat"/>
</dbReference>
<evidence type="ECO:0000256" key="2">
    <source>
        <dbReference type="ARBA" id="ARBA00022676"/>
    </source>
</evidence>
<feature type="domain" description="Glycosyltransferase 61 catalytic" evidence="8">
    <location>
        <begin position="135"/>
        <end position="306"/>
    </location>
</feature>
<comment type="subcellular location">
    <subcellularLocation>
        <location evidence="1">Membrane</location>
        <topology evidence="1">Single-pass membrane protein</topology>
    </subcellularLocation>
</comment>
<evidence type="ECO:0000313" key="9">
    <source>
        <dbReference type="EMBL" id="MCP8968349.1"/>
    </source>
</evidence>
<proteinExistence type="predicted"/>